<feature type="domain" description="Reverse transcriptase" evidence="1">
    <location>
        <begin position="1"/>
        <end position="171"/>
    </location>
</feature>
<dbReference type="Proteomes" id="UP000242715">
    <property type="component" value="Unassembled WGS sequence"/>
</dbReference>
<proteinExistence type="predicted"/>
<dbReference type="OrthoDB" id="1937528at2759"/>
<dbReference type="EMBL" id="DF973770">
    <property type="protein sequence ID" value="GAU39629.1"/>
    <property type="molecule type" value="Genomic_DNA"/>
</dbReference>
<keyword evidence="3" id="KW-1185">Reference proteome</keyword>
<dbReference type="InterPro" id="IPR026960">
    <property type="entry name" value="RVT-Znf"/>
</dbReference>
<dbReference type="PROSITE" id="PS50878">
    <property type="entry name" value="RT_POL"/>
    <property type="match status" value="1"/>
</dbReference>
<dbReference type="Pfam" id="PF00078">
    <property type="entry name" value="RVT_1"/>
    <property type="match status" value="1"/>
</dbReference>
<name>A0A2Z6P798_TRISU</name>
<reference evidence="3" key="1">
    <citation type="journal article" date="2017" name="Front. Plant Sci.">
        <title>Climate Clever Clovers: New Paradigm to Reduce the Environmental Footprint of Ruminants by Breeding Low Methanogenic Forages Utilizing Haplotype Variation.</title>
        <authorList>
            <person name="Kaur P."/>
            <person name="Appels R."/>
            <person name="Bayer P.E."/>
            <person name="Keeble-Gagnere G."/>
            <person name="Wang J."/>
            <person name="Hirakawa H."/>
            <person name="Shirasawa K."/>
            <person name="Vercoe P."/>
            <person name="Stefanova K."/>
            <person name="Durmic Z."/>
            <person name="Nichols P."/>
            <person name="Revell C."/>
            <person name="Isobe S.N."/>
            <person name="Edwards D."/>
            <person name="Erskine W."/>
        </authorList>
    </citation>
    <scope>NUCLEOTIDE SEQUENCE [LARGE SCALE GENOMIC DNA]</scope>
    <source>
        <strain evidence="3">cv. Daliak</strain>
    </source>
</reference>
<dbReference type="PANTHER" id="PTHR33116:SF78">
    <property type="entry name" value="OS12G0587133 PROTEIN"/>
    <property type="match status" value="1"/>
</dbReference>
<evidence type="ECO:0000313" key="2">
    <source>
        <dbReference type="EMBL" id="GAU39629.1"/>
    </source>
</evidence>
<dbReference type="AlphaFoldDB" id="A0A2Z6P798"/>
<dbReference type="Pfam" id="PF13966">
    <property type="entry name" value="zf-RVT"/>
    <property type="match status" value="1"/>
</dbReference>
<gene>
    <name evidence="2" type="ORF">TSUD_397170</name>
</gene>
<dbReference type="PANTHER" id="PTHR33116">
    <property type="entry name" value="REVERSE TRANSCRIPTASE ZINC-BINDING DOMAIN-CONTAINING PROTEIN-RELATED-RELATED"/>
    <property type="match status" value="1"/>
</dbReference>
<evidence type="ECO:0000259" key="1">
    <source>
        <dbReference type="PROSITE" id="PS50878"/>
    </source>
</evidence>
<accession>A0A2Z6P798</accession>
<organism evidence="2 3">
    <name type="scientific">Trifolium subterraneum</name>
    <name type="common">Subterranean clover</name>
    <dbReference type="NCBI Taxonomy" id="3900"/>
    <lineage>
        <taxon>Eukaryota</taxon>
        <taxon>Viridiplantae</taxon>
        <taxon>Streptophyta</taxon>
        <taxon>Embryophyta</taxon>
        <taxon>Tracheophyta</taxon>
        <taxon>Spermatophyta</taxon>
        <taxon>Magnoliopsida</taxon>
        <taxon>eudicotyledons</taxon>
        <taxon>Gunneridae</taxon>
        <taxon>Pentapetalae</taxon>
        <taxon>rosids</taxon>
        <taxon>fabids</taxon>
        <taxon>Fabales</taxon>
        <taxon>Fabaceae</taxon>
        <taxon>Papilionoideae</taxon>
        <taxon>50 kb inversion clade</taxon>
        <taxon>NPAAA clade</taxon>
        <taxon>Hologalegina</taxon>
        <taxon>IRL clade</taxon>
        <taxon>Trifolieae</taxon>
        <taxon>Trifolium</taxon>
    </lineage>
</organism>
<evidence type="ECO:0000313" key="3">
    <source>
        <dbReference type="Proteomes" id="UP000242715"/>
    </source>
</evidence>
<sequence>MPNQLLLKVDKSWMAYDSVDWDYLDEVMVKMNFPSQWRVWMKACVMTASASVLVNGSPTAEFCFERGLRQGDPLSPFLFLLAAEGLNVLMTALVRNGSFTPYEVGSHNSVRVSHLQFADDTLLVGVKSWANVRALKAVLILFENISGLKVNFHKSMLFGVNVNNSWLHEAASVMRYKIHKRLSVWKCKNLSFGGRLVLLKFVLSSIPVYFLSFFKALSVFAPPRENEGLGVRRVKEFNYALLGKWVWRCLAEGDSLWCQLLQAKYGQDSAGRVRFSEGVGSSWWRALNIVRSGRGLIDPRWLSDNIVRKIGDGRSTAFWVDSWLEVGPLARAFGRLYDLADNKNISVADMLEAGWALNGNGWKWRRRLPTKDNLLRRGVIEVHQDLCSTNCGKAEDAVHLFLQCDVYSQVWHLVLNWLGFSTALHVSLGGHAEQFGGLGGNSKTSRNLFTIIWVSLLFVIWKDRNDRIFQMGNDSGHYVIVSMVERLDPIKCKSNRCRLLCHQRYRSGGMDIPDTSI</sequence>
<protein>
    <recommendedName>
        <fullName evidence="1">Reverse transcriptase domain-containing protein</fullName>
    </recommendedName>
</protein>
<dbReference type="InterPro" id="IPR000477">
    <property type="entry name" value="RT_dom"/>
</dbReference>